<dbReference type="RefSeq" id="XP_019020399.1">
    <property type="nucleotide sequence ID" value="XM_019165140.1"/>
</dbReference>
<organism evidence="2 3">
    <name type="scientific">Pichia membranifaciens NRRL Y-2026</name>
    <dbReference type="NCBI Taxonomy" id="763406"/>
    <lineage>
        <taxon>Eukaryota</taxon>
        <taxon>Fungi</taxon>
        <taxon>Dikarya</taxon>
        <taxon>Ascomycota</taxon>
        <taxon>Saccharomycotina</taxon>
        <taxon>Pichiomycetes</taxon>
        <taxon>Pichiales</taxon>
        <taxon>Pichiaceae</taxon>
        <taxon>Pichia</taxon>
    </lineage>
</organism>
<keyword evidence="3" id="KW-1185">Reference proteome</keyword>
<dbReference type="AlphaFoldDB" id="A0A1E3NTE6"/>
<proteinExistence type="predicted"/>
<feature type="transmembrane region" description="Helical" evidence="1">
    <location>
        <begin position="12"/>
        <end position="31"/>
    </location>
</feature>
<keyword evidence="1" id="KW-0472">Membrane</keyword>
<evidence type="ECO:0000313" key="2">
    <source>
        <dbReference type="EMBL" id="ODQ49286.1"/>
    </source>
</evidence>
<evidence type="ECO:0000313" key="3">
    <source>
        <dbReference type="Proteomes" id="UP000094455"/>
    </source>
</evidence>
<protein>
    <submittedName>
        <fullName evidence="2">Uncharacterized protein</fullName>
    </submittedName>
</protein>
<name>A0A1E3NTE6_9ASCO</name>
<evidence type="ECO:0000256" key="1">
    <source>
        <dbReference type="SAM" id="Phobius"/>
    </source>
</evidence>
<dbReference type="GeneID" id="30181827"/>
<dbReference type="EMBL" id="KV454001">
    <property type="protein sequence ID" value="ODQ49286.1"/>
    <property type="molecule type" value="Genomic_DNA"/>
</dbReference>
<gene>
    <name evidence="2" type="ORF">PICMEDRAFT_98967</name>
</gene>
<accession>A0A1E3NTE6</accession>
<keyword evidence="1" id="KW-1133">Transmembrane helix</keyword>
<sequence>MRHIISLHHVLVAVWHITYAYVIAYVIWLYLSSPFLLLANAGPICVLDTSARQHSQSQRSKTSGQCRGLRQWTGRAKTATGSSRMLRGQKIFFSPAAAREGTCSPFRAGQSLFLLGLLTTATLSVSSQLQAVR</sequence>
<reference evidence="2 3" key="1">
    <citation type="journal article" date="2016" name="Proc. Natl. Acad. Sci. U.S.A.">
        <title>Comparative genomics of biotechnologically important yeasts.</title>
        <authorList>
            <person name="Riley R."/>
            <person name="Haridas S."/>
            <person name="Wolfe K.H."/>
            <person name="Lopes M.R."/>
            <person name="Hittinger C.T."/>
            <person name="Goeker M."/>
            <person name="Salamov A.A."/>
            <person name="Wisecaver J.H."/>
            <person name="Long T.M."/>
            <person name="Calvey C.H."/>
            <person name="Aerts A.L."/>
            <person name="Barry K.W."/>
            <person name="Choi C."/>
            <person name="Clum A."/>
            <person name="Coughlan A.Y."/>
            <person name="Deshpande S."/>
            <person name="Douglass A.P."/>
            <person name="Hanson S.J."/>
            <person name="Klenk H.-P."/>
            <person name="LaButti K.M."/>
            <person name="Lapidus A."/>
            <person name="Lindquist E.A."/>
            <person name="Lipzen A.M."/>
            <person name="Meier-Kolthoff J.P."/>
            <person name="Ohm R.A."/>
            <person name="Otillar R.P."/>
            <person name="Pangilinan J.L."/>
            <person name="Peng Y."/>
            <person name="Rokas A."/>
            <person name="Rosa C.A."/>
            <person name="Scheuner C."/>
            <person name="Sibirny A.A."/>
            <person name="Slot J.C."/>
            <person name="Stielow J.B."/>
            <person name="Sun H."/>
            <person name="Kurtzman C.P."/>
            <person name="Blackwell M."/>
            <person name="Grigoriev I.V."/>
            <person name="Jeffries T.W."/>
        </authorList>
    </citation>
    <scope>NUCLEOTIDE SEQUENCE [LARGE SCALE GENOMIC DNA]</scope>
    <source>
        <strain evidence="2 3">NRRL Y-2026</strain>
    </source>
</reference>
<keyword evidence="1" id="KW-0812">Transmembrane</keyword>
<dbReference type="Proteomes" id="UP000094455">
    <property type="component" value="Unassembled WGS sequence"/>
</dbReference>